<dbReference type="Proteomes" id="UP001558713">
    <property type="component" value="Unassembled WGS sequence"/>
</dbReference>
<evidence type="ECO:0000313" key="2">
    <source>
        <dbReference type="EMBL" id="KAL1222755.1"/>
    </source>
</evidence>
<proteinExistence type="predicted"/>
<organism evidence="2 3">
    <name type="scientific">Cardamine amara subsp. amara</name>
    <dbReference type="NCBI Taxonomy" id="228776"/>
    <lineage>
        <taxon>Eukaryota</taxon>
        <taxon>Viridiplantae</taxon>
        <taxon>Streptophyta</taxon>
        <taxon>Embryophyta</taxon>
        <taxon>Tracheophyta</taxon>
        <taxon>Spermatophyta</taxon>
        <taxon>Magnoliopsida</taxon>
        <taxon>eudicotyledons</taxon>
        <taxon>Gunneridae</taxon>
        <taxon>Pentapetalae</taxon>
        <taxon>rosids</taxon>
        <taxon>malvids</taxon>
        <taxon>Brassicales</taxon>
        <taxon>Brassicaceae</taxon>
        <taxon>Cardamineae</taxon>
        <taxon>Cardamine</taxon>
    </lineage>
</organism>
<gene>
    <name evidence="2" type="ORF">V5N11_002445</name>
</gene>
<dbReference type="InterPro" id="IPR014876">
    <property type="entry name" value="DEK_C"/>
</dbReference>
<sequence>MEEVAREEVEIDKDVEEKIKKTVKKILQGSSFYKMTENKAREQASSELDLDLSQDPYKLIVKEAVGSYVEEALKVVGNKIVKLQTYNTVDE</sequence>
<feature type="domain" description="DEK-C" evidence="1">
    <location>
        <begin position="13"/>
        <end position="70"/>
    </location>
</feature>
<evidence type="ECO:0000313" key="3">
    <source>
        <dbReference type="Proteomes" id="UP001558713"/>
    </source>
</evidence>
<keyword evidence="3" id="KW-1185">Reference proteome</keyword>
<accession>A0ABD1BZZ4</accession>
<dbReference type="PROSITE" id="PS51998">
    <property type="entry name" value="DEK_C"/>
    <property type="match status" value="1"/>
</dbReference>
<comment type="caution">
    <text evidence="2">The sequence shown here is derived from an EMBL/GenBank/DDBJ whole genome shotgun (WGS) entry which is preliminary data.</text>
</comment>
<reference evidence="2 3" key="1">
    <citation type="submission" date="2024-04" db="EMBL/GenBank/DDBJ databases">
        <title>Genome assembly C_amara_ONT_v2.</title>
        <authorList>
            <person name="Yant L."/>
            <person name="Moore C."/>
            <person name="Slenker M."/>
        </authorList>
    </citation>
    <scope>NUCLEOTIDE SEQUENCE [LARGE SCALE GENOMIC DNA]</scope>
    <source>
        <tissue evidence="2">Leaf</tissue>
    </source>
</reference>
<dbReference type="AlphaFoldDB" id="A0ABD1BZZ4"/>
<protein>
    <submittedName>
        <fullName evidence="2">Mediator-associated protein 3</fullName>
    </submittedName>
</protein>
<name>A0ABD1BZZ4_CARAN</name>
<evidence type="ECO:0000259" key="1">
    <source>
        <dbReference type="PROSITE" id="PS51998"/>
    </source>
</evidence>
<dbReference type="EMBL" id="JBANAX010000091">
    <property type="protein sequence ID" value="KAL1222755.1"/>
    <property type="molecule type" value="Genomic_DNA"/>
</dbReference>
<dbReference type="Pfam" id="PF08766">
    <property type="entry name" value="DEK_C"/>
    <property type="match status" value="1"/>
</dbReference>